<name>W4GCI5_APHAT</name>
<dbReference type="STRING" id="112090.W4GCI5"/>
<feature type="active site" description="Nucleophile" evidence="5">
    <location>
        <position position="14"/>
    </location>
</feature>
<dbReference type="GO" id="GO:0016791">
    <property type="term" value="F:phosphatase activity"/>
    <property type="evidence" value="ECO:0007669"/>
    <property type="project" value="InterPro"/>
</dbReference>
<feature type="binding site" evidence="6">
    <location>
        <position position="100"/>
    </location>
    <ligand>
        <name>substrate</name>
    </ligand>
</feature>
<reference evidence="8" key="1">
    <citation type="submission" date="2013-12" db="EMBL/GenBank/DDBJ databases">
        <title>The Genome Sequence of Aphanomyces astaci APO3.</title>
        <authorList>
            <consortium name="The Broad Institute Genomics Platform"/>
            <person name="Russ C."/>
            <person name="Tyler B."/>
            <person name="van West P."/>
            <person name="Dieguez-Uribeondo J."/>
            <person name="Young S.K."/>
            <person name="Zeng Q."/>
            <person name="Gargeya S."/>
            <person name="Fitzgerald M."/>
            <person name="Abouelleil A."/>
            <person name="Alvarado L."/>
            <person name="Chapman S.B."/>
            <person name="Gainer-Dewar J."/>
            <person name="Goldberg J."/>
            <person name="Griggs A."/>
            <person name="Gujja S."/>
            <person name="Hansen M."/>
            <person name="Howarth C."/>
            <person name="Imamovic A."/>
            <person name="Ireland A."/>
            <person name="Larimer J."/>
            <person name="McCowan C."/>
            <person name="Murphy C."/>
            <person name="Pearson M."/>
            <person name="Poon T.W."/>
            <person name="Priest M."/>
            <person name="Roberts A."/>
            <person name="Saif S."/>
            <person name="Shea T."/>
            <person name="Sykes S."/>
            <person name="Wortman J."/>
            <person name="Nusbaum C."/>
            <person name="Birren B."/>
        </authorList>
    </citation>
    <scope>NUCLEOTIDE SEQUENCE [LARGE SCALE GENOMIC DNA]</scope>
    <source>
        <strain evidence="8">APO3</strain>
    </source>
</reference>
<dbReference type="InterPro" id="IPR036412">
    <property type="entry name" value="HAD-like_sf"/>
</dbReference>
<evidence type="ECO:0000256" key="2">
    <source>
        <dbReference type="ARBA" id="ARBA00022723"/>
    </source>
</evidence>
<protein>
    <submittedName>
        <fullName evidence="8">Uncharacterized protein</fullName>
    </submittedName>
</protein>
<keyword evidence="4 7" id="KW-0460">Magnesium</keyword>
<dbReference type="GO" id="GO:0046872">
    <property type="term" value="F:metal ion binding"/>
    <property type="evidence" value="ECO:0007669"/>
    <property type="project" value="UniProtKB-KW"/>
</dbReference>
<feature type="binding site" evidence="7">
    <location>
        <position position="14"/>
    </location>
    <ligand>
        <name>Mg(2+)</name>
        <dbReference type="ChEBI" id="CHEBI:18420"/>
    </ligand>
</feature>
<dbReference type="Pfam" id="PF06888">
    <property type="entry name" value="Put_Phosphatase"/>
    <property type="match status" value="1"/>
</dbReference>
<accession>W4GCI5</accession>
<dbReference type="InterPro" id="IPR016965">
    <property type="entry name" value="Pase_PHOSPHO-typ"/>
</dbReference>
<dbReference type="VEuPathDB" id="FungiDB:H257_08810"/>
<dbReference type="EMBL" id="KI913133">
    <property type="protein sequence ID" value="ETV77380.1"/>
    <property type="molecule type" value="Genomic_DNA"/>
</dbReference>
<comment type="cofactor">
    <cofactor evidence="1 7">
        <name>Mg(2+)</name>
        <dbReference type="ChEBI" id="CHEBI:18420"/>
    </cofactor>
</comment>
<feature type="binding site" evidence="7">
    <location>
        <position position="179"/>
    </location>
    <ligand>
        <name>Mg(2+)</name>
        <dbReference type="ChEBI" id="CHEBI:18420"/>
    </ligand>
</feature>
<feature type="binding site" evidence="6">
    <location>
        <position position="25"/>
    </location>
    <ligand>
        <name>substrate</name>
    </ligand>
</feature>
<sequence length="242" mass="26564">MVAPAVANGLVVFDYDWSLINDDSDFFVFQQLQPAVLEEFAHLVHDGAPLTKAVDDALGRLTCTKETLVEVMARVPVQPGMVDAVRLAHEKGWDVAIVSDANTVYIQSMLAHHQLTSIISQVFTNPSSFQGDRLRVSPFHSAERPPHGCPRCPSNMCKGAILKHLKSCHSYGKVLYVGDGEGDYCPTTSQLSSHDVVFAREGCELLRRIRADPVTARVVPWSTGLDILAGFHCHLNIESASR</sequence>
<keyword evidence="2 7" id="KW-0479">Metal-binding</keyword>
<dbReference type="InterPro" id="IPR023214">
    <property type="entry name" value="HAD_sf"/>
</dbReference>
<dbReference type="PANTHER" id="PTHR20889:SF12">
    <property type="entry name" value="LP01149P"/>
    <property type="match status" value="1"/>
</dbReference>
<dbReference type="InterPro" id="IPR006384">
    <property type="entry name" value="HAD_hydro_PyrdxlP_Pase-like"/>
</dbReference>
<dbReference type="Gene3D" id="3.40.50.1000">
    <property type="entry name" value="HAD superfamily/HAD-like"/>
    <property type="match status" value="1"/>
</dbReference>
<dbReference type="AlphaFoldDB" id="W4GCI5"/>
<dbReference type="SUPFAM" id="SSF56784">
    <property type="entry name" value="HAD-like"/>
    <property type="match status" value="1"/>
</dbReference>
<dbReference type="PANTHER" id="PTHR20889">
    <property type="entry name" value="PHOSPHATASE, ORPHAN 1, 2"/>
    <property type="match status" value="1"/>
</dbReference>
<evidence type="ECO:0000256" key="3">
    <source>
        <dbReference type="ARBA" id="ARBA00022801"/>
    </source>
</evidence>
<evidence type="ECO:0000256" key="5">
    <source>
        <dbReference type="PIRSR" id="PIRSR031051-1"/>
    </source>
</evidence>
<evidence type="ECO:0000256" key="1">
    <source>
        <dbReference type="ARBA" id="ARBA00001946"/>
    </source>
</evidence>
<feature type="binding site" evidence="7">
    <location>
        <position position="16"/>
    </location>
    <ligand>
        <name>Mg(2+)</name>
        <dbReference type="ChEBI" id="CHEBI:18420"/>
    </ligand>
</feature>
<dbReference type="NCBIfam" id="TIGR01489">
    <property type="entry name" value="DKMTPPase-SF"/>
    <property type="match status" value="1"/>
</dbReference>
<proteinExistence type="predicted"/>
<evidence type="ECO:0000313" key="8">
    <source>
        <dbReference type="EMBL" id="ETV77380.1"/>
    </source>
</evidence>
<keyword evidence="3" id="KW-0378">Hydrolase</keyword>
<evidence type="ECO:0000256" key="7">
    <source>
        <dbReference type="PIRSR" id="PIRSR031051-3"/>
    </source>
</evidence>
<feature type="active site" description="Proton donor" evidence="5">
    <location>
        <position position="16"/>
    </location>
</feature>
<dbReference type="GeneID" id="20810806"/>
<dbReference type="RefSeq" id="XP_009833167.1">
    <property type="nucleotide sequence ID" value="XM_009834865.1"/>
</dbReference>
<dbReference type="PIRSF" id="PIRSF031051">
    <property type="entry name" value="PyrdxlP_Pase_PHOSPHO2"/>
    <property type="match status" value="1"/>
</dbReference>
<dbReference type="OrthoDB" id="10267182at2759"/>
<gene>
    <name evidence="8" type="ORF">H257_08810</name>
</gene>
<evidence type="ECO:0000256" key="4">
    <source>
        <dbReference type="ARBA" id="ARBA00022842"/>
    </source>
</evidence>
<evidence type="ECO:0000256" key="6">
    <source>
        <dbReference type="PIRSR" id="PIRSR031051-2"/>
    </source>
</evidence>
<organism evidence="8">
    <name type="scientific">Aphanomyces astaci</name>
    <name type="common">Crayfish plague agent</name>
    <dbReference type="NCBI Taxonomy" id="112090"/>
    <lineage>
        <taxon>Eukaryota</taxon>
        <taxon>Sar</taxon>
        <taxon>Stramenopiles</taxon>
        <taxon>Oomycota</taxon>
        <taxon>Saprolegniomycetes</taxon>
        <taxon>Saprolegniales</taxon>
        <taxon>Verrucalvaceae</taxon>
        <taxon>Aphanomyces</taxon>
    </lineage>
</organism>
<dbReference type="NCBIfam" id="TIGR01488">
    <property type="entry name" value="HAD-SF-IB"/>
    <property type="match status" value="1"/>
</dbReference>